<dbReference type="InterPro" id="IPR001584">
    <property type="entry name" value="Integrase_cat-core"/>
</dbReference>
<dbReference type="GO" id="GO:0005634">
    <property type="term" value="C:nucleus"/>
    <property type="evidence" value="ECO:0007669"/>
    <property type="project" value="UniProtKB-ARBA"/>
</dbReference>
<feature type="region of interest" description="Disordered" evidence="2">
    <location>
        <begin position="480"/>
        <end position="502"/>
    </location>
</feature>
<keyword evidence="5" id="KW-1185">Reference proteome</keyword>
<organism evidence="4 5">
    <name type="scientific">Favolaschia claudopus</name>
    <dbReference type="NCBI Taxonomy" id="2862362"/>
    <lineage>
        <taxon>Eukaryota</taxon>
        <taxon>Fungi</taxon>
        <taxon>Dikarya</taxon>
        <taxon>Basidiomycota</taxon>
        <taxon>Agaricomycotina</taxon>
        <taxon>Agaricomycetes</taxon>
        <taxon>Agaricomycetidae</taxon>
        <taxon>Agaricales</taxon>
        <taxon>Marasmiineae</taxon>
        <taxon>Mycenaceae</taxon>
        <taxon>Favolaschia</taxon>
    </lineage>
</organism>
<dbReference type="PANTHER" id="PTHR46791">
    <property type="entry name" value="EXPRESSED PROTEIN"/>
    <property type="match status" value="1"/>
</dbReference>
<accession>A0AAV9ZQW7</accession>
<dbReference type="AlphaFoldDB" id="A0AAV9ZQW7"/>
<dbReference type="EMBL" id="JAWWNJ010000119">
    <property type="protein sequence ID" value="KAK6988899.1"/>
    <property type="molecule type" value="Genomic_DNA"/>
</dbReference>
<proteinExistence type="predicted"/>
<dbReference type="InterPro" id="IPR012337">
    <property type="entry name" value="RNaseH-like_sf"/>
</dbReference>
<sequence length="558" mass="63244">MSVSGAAQQDLLNAFREHYHRYEASVRSAVANSADTVVLWRLGDDLEEYANLLDEYAFIFDAAELELLCQNIAVMQNDVRQQYQDAADQSHEGRPIVVERVYSGAAGRPSIEIDPDFLRWAYSLRSTSSIAHFLGVSRTVVRQALLDHGIAEPQEQPAGLSTREERDGATDGEEQPAISSYTGPLSTITDDELDELVIRLRHHFRRAGVRMMQGMLRRLGHHVQIERIRQSLLRIDPVRRVFERITIRRRTYNVPGPNSLWHHDGQHGLIRWGIVIHGFIDGYSRLITGLLASNNNRSQTVLDLFLAATLIYGIPSRVRGDHGVENLLVAAWMEAFRGEGRGSYLWGRSVHNVRIERLWGDITAQIGATWAELFTHLEIQHGLDINNVGHIWLLHYLFLNQINEQLRFFMESWNQHNIEMRRGPGPNRSPADMFGFDMIVHGVRGSELPTADAAPMSDEEMEVFGVDWEALRDNDILDSRQQNNAIDEEPTSWLGRRGPPENLNEIAVEPPTGPFSLDELQALEAVLLPFAGAVRDEDVVVLWIEGLAAARRLRIDLF</sequence>
<keyword evidence="1" id="KW-0694">RNA-binding</keyword>
<protein>
    <recommendedName>
        <fullName evidence="3">Integrase catalytic domain-containing protein</fullName>
    </recommendedName>
</protein>
<dbReference type="GO" id="GO:0003723">
    <property type="term" value="F:RNA binding"/>
    <property type="evidence" value="ECO:0007669"/>
    <property type="project" value="UniProtKB-KW"/>
</dbReference>
<dbReference type="Proteomes" id="UP001362999">
    <property type="component" value="Unassembled WGS sequence"/>
</dbReference>
<gene>
    <name evidence="4" type="ORF">R3P38DRAFT_3409293</name>
</gene>
<dbReference type="Pfam" id="PF24764">
    <property type="entry name" value="rva_4"/>
    <property type="match status" value="1"/>
</dbReference>
<comment type="caution">
    <text evidence="4">The sequence shown here is derived from an EMBL/GenBank/DDBJ whole genome shotgun (WGS) entry which is preliminary data.</text>
</comment>
<dbReference type="PROSITE" id="PS50994">
    <property type="entry name" value="INTEGRASE"/>
    <property type="match status" value="1"/>
</dbReference>
<reference evidence="4 5" key="1">
    <citation type="journal article" date="2024" name="J Genomics">
        <title>Draft genome sequencing and assembly of Favolaschia claudopus CIRM-BRFM 2984 isolated from oak limbs.</title>
        <authorList>
            <person name="Navarro D."/>
            <person name="Drula E."/>
            <person name="Chaduli D."/>
            <person name="Cazenave R."/>
            <person name="Ahrendt S."/>
            <person name="Wang J."/>
            <person name="Lipzen A."/>
            <person name="Daum C."/>
            <person name="Barry K."/>
            <person name="Grigoriev I.V."/>
            <person name="Favel A."/>
            <person name="Rosso M.N."/>
            <person name="Martin F."/>
        </authorList>
    </citation>
    <scope>NUCLEOTIDE SEQUENCE [LARGE SCALE GENOMIC DNA]</scope>
    <source>
        <strain evidence="4 5">CIRM-BRFM 2984</strain>
    </source>
</reference>
<feature type="region of interest" description="Disordered" evidence="2">
    <location>
        <begin position="152"/>
        <end position="184"/>
    </location>
</feature>
<feature type="domain" description="Integrase catalytic" evidence="3">
    <location>
        <begin position="253"/>
        <end position="438"/>
    </location>
</feature>
<evidence type="ECO:0000259" key="3">
    <source>
        <dbReference type="PROSITE" id="PS50994"/>
    </source>
</evidence>
<evidence type="ECO:0000313" key="5">
    <source>
        <dbReference type="Proteomes" id="UP001362999"/>
    </source>
</evidence>
<dbReference type="PANTHER" id="PTHR46791:SF5">
    <property type="entry name" value="CLR5 DOMAIN-CONTAINING PROTEIN-RELATED"/>
    <property type="match status" value="1"/>
</dbReference>
<evidence type="ECO:0000256" key="2">
    <source>
        <dbReference type="SAM" id="MobiDB-lite"/>
    </source>
</evidence>
<name>A0AAV9ZQW7_9AGAR</name>
<dbReference type="GO" id="GO:0015074">
    <property type="term" value="P:DNA integration"/>
    <property type="evidence" value="ECO:0007669"/>
    <property type="project" value="InterPro"/>
</dbReference>
<dbReference type="SUPFAM" id="SSF53098">
    <property type="entry name" value="Ribonuclease H-like"/>
    <property type="match status" value="1"/>
</dbReference>
<evidence type="ECO:0000313" key="4">
    <source>
        <dbReference type="EMBL" id="KAK6988899.1"/>
    </source>
</evidence>
<evidence type="ECO:0000256" key="1">
    <source>
        <dbReference type="ARBA" id="ARBA00022884"/>
    </source>
</evidence>
<dbReference type="InterPro" id="IPR058913">
    <property type="entry name" value="Integrase_dom_put"/>
</dbReference>